<evidence type="ECO:0000313" key="2">
    <source>
        <dbReference type="EMBL" id="GAA3603249.1"/>
    </source>
</evidence>
<keyword evidence="1" id="KW-0812">Transmembrane</keyword>
<keyword evidence="1" id="KW-1133">Transmembrane helix</keyword>
<sequence length="154" mass="17096">MASPTSMATSTAAVESVENSATLPVWRLGVLRVGYLVMGAGLAVKKWPLLLNHDQWELREGTVLCMLVALSVLALLGLRHPTRMLPILLFEVAWKLIWLVVVALPHWLAGNLDTATTDQAAAVAWVVIIIAVVPWGYVVRHYISARGEPWRRRR</sequence>
<keyword evidence="1" id="KW-0472">Membrane</keyword>
<feature type="transmembrane region" description="Helical" evidence="1">
    <location>
        <begin position="85"/>
        <end position="108"/>
    </location>
</feature>
<evidence type="ECO:0000313" key="3">
    <source>
        <dbReference type="Proteomes" id="UP001501490"/>
    </source>
</evidence>
<feature type="transmembrane region" description="Helical" evidence="1">
    <location>
        <begin position="61"/>
        <end position="78"/>
    </location>
</feature>
<dbReference type="EMBL" id="BAABAB010000002">
    <property type="protein sequence ID" value="GAA3603249.1"/>
    <property type="molecule type" value="Genomic_DNA"/>
</dbReference>
<keyword evidence="3" id="KW-1185">Reference proteome</keyword>
<accession>A0ABP6ZAI4</accession>
<comment type="caution">
    <text evidence="2">The sequence shown here is derived from an EMBL/GenBank/DDBJ whole genome shotgun (WGS) entry which is preliminary data.</text>
</comment>
<proteinExistence type="predicted"/>
<organism evidence="2 3">
    <name type="scientific">Microlunatus ginsengisoli</name>
    <dbReference type="NCBI Taxonomy" id="363863"/>
    <lineage>
        <taxon>Bacteria</taxon>
        <taxon>Bacillati</taxon>
        <taxon>Actinomycetota</taxon>
        <taxon>Actinomycetes</taxon>
        <taxon>Propionibacteriales</taxon>
        <taxon>Propionibacteriaceae</taxon>
        <taxon>Microlunatus</taxon>
    </lineage>
</organism>
<protein>
    <submittedName>
        <fullName evidence="2">Uncharacterized protein</fullName>
    </submittedName>
</protein>
<feature type="transmembrane region" description="Helical" evidence="1">
    <location>
        <begin position="120"/>
        <end position="143"/>
    </location>
</feature>
<evidence type="ECO:0000256" key="1">
    <source>
        <dbReference type="SAM" id="Phobius"/>
    </source>
</evidence>
<reference evidence="3" key="1">
    <citation type="journal article" date="2019" name="Int. J. Syst. Evol. Microbiol.">
        <title>The Global Catalogue of Microorganisms (GCM) 10K type strain sequencing project: providing services to taxonomists for standard genome sequencing and annotation.</title>
        <authorList>
            <consortium name="The Broad Institute Genomics Platform"/>
            <consortium name="The Broad Institute Genome Sequencing Center for Infectious Disease"/>
            <person name="Wu L."/>
            <person name="Ma J."/>
        </authorList>
    </citation>
    <scope>NUCLEOTIDE SEQUENCE [LARGE SCALE GENOMIC DNA]</scope>
    <source>
        <strain evidence="3">JCM 16929</strain>
    </source>
</reference>
<name>A0ABP6ZAI4_9ACTN</name>
<dbReference type="Proteomes" id="UP001501490">
    <property type="component" value="Unassembled WGS sequence"/>
</dbReference>
<dbReference type="RefSeq" id="WP_344801132.1">
    <property type="nucleotide sequence ID" value="NZ_BAABAB010000002.1"/>
</dbReference>
<gene>
    <name evidence="2" type="ORF">GCM10022236_01270</name>
</gene>